<proteinExistence type="predicted"/>
<evidence type="ECO:0000313" key="2">
    <source>
        <dbReference type="Proteomes" id="UP000622604"/>
    </source>
</evidence>
<organism evidence="1 2">
    <name type="scientific">Paraglaciecola chathamensis</name>
    <dbReference type="NCBI Taxonomy" id="368405"/>
    <lineage>
        <taxon>Bacteria</taxon>
        <taxon>Pseudomonadati</taxon>
        <taxon>Pseudomonadota</taxon>
        <taxon>Gammaproteobacteria</taxon>
        <taxon>Alteromonadales</taxon>
        <taxon>Alteromonadaceae</taxon>
        <taxon>Paraglaciecola</taxon>
    </lineage>
</organism>
<sequence>MLKDELLLSVGWLRTAHSNVAVLCSLNDSIILWSMQVFYNTCMFVALAAERVDSFGLLKRRK</sequence>
<dbReference type="AlphaFoldDB" id="A0A8H9M1D7"/>
<dbReference type="Proteomes" id="UP000622604">
    <property type="component" value="Unassembled WGS sequence"/>
</dbReference>
<comment type="caution">
    <text evidence="1">The sequence shown here is derived from an EMBL/GenBank/DDBJ whole genome shotgun (WGS) entry which is preliminary data.</text>
</comment>
<gene>
    <name evidence="1" type="ORF">GCM10011274_26110</name>
</gene>
<accession>A0A8H9M1D7</accession>
<reference evidence="1" key="2">
    <citation type="submission" date="2020-09" db="EMBL/GenBank/DDBJ databases">
        <authorList>
            <person name="Sun Q."/>
            <person name="Kim S."/>
        </authorList>
    </citation>
    <scope>NUCLEOTIDE SEQUENCE</scope>
    <source>
        <strain evidence="1">KCTC 32337</strain>
    </source>
</reference>
<reference evidence="1" key="1">
    <citation type="journal article" date="2014" name="Int. J. Syst. Evol. Microbiol.">
        <title>Complete genome sequence of Corynebacterium casei LMG S-19264T (=DSM 44701T), isolated from a smear-ripened cheese.</title>
        <authorList>
            <consortium name="US DOE Joint Genome Institute (JGI-PGF)"/>
            <person name="Walter F."/>
            <person name="Albersmeier A."/>
            <person name="Kalinowski J."/>
            <person name="Ruckert C."/>
        </authorList>
    </citation>
    <scope>NUCLEOTIDE SEQUENCE</scope>
    <source>
        <strain evidence="1">KCTC 32337</strain>
    </source>
</reference>
<dbReference type="EMBL" id="BMZC01000006">
    <property type="protein sequence ID" value="GGZ66393.1"/>
    <property type="molecule type" value="Genomic_DNA"/>
</dbReference>
<name>A0A8H9M1D7_9ALTE</name>
<evidence type="ECO:0000313" key="1">
    <source>
        <dbReference type="EMBL" id="GGZ66393.1"/>
    </source>
</evidence>
<protein>
    <submittedName>
        <fullName evidence="1">Uncharacterized protein</fullName>
    </submittedName>
</protein>